<dbReference type="Proteomes" id="UP001139031">
    <property type="component" value="Unassembled WGS sequence"/>
</dbReference>
<feature type="region of interest" description="Disordered" evidence="1">
    <location>
        <begin position="156"/>
        <end position="184"/>
    </location>
</feature>
<accession>A0ABS7TS38</accession>
<feature type="transmembrane region" description="Helical" evidence="2">
    <location>
        <begin position="62"/>
        <end position="85"/>
    </location>
</feature>
<evidence type="ECO:0000313" key="4">
    <source>
        <dbReference type="Proteomes" id="UP001139031"/>
    </source>
</evidence>
<keyword evidence="4" id="KW-1185">Reference proteome</keyword>
<gene>
    <name evidence="3" type="ORF">K7C98_17510</name>
</gene>
<keyword evidence="2" id="KW-1133">Transmembrane helix</keyword>
<evidence type="ECO:0000256" key="1">
    <source>
        <dbReference type="SAM" id="MobiDB-lite"/>
    </source>
</evidence>
<feature type="transmembrane region" description="Helical" evidence="2">
    <location>
        <begin position="131"/>
        <end position="148"/>
    </location>
</feature>
<feature type="transmembrane region" description="Helical" evidence="2">
    <location>
        <begin position="35"/>
        <end position="56"/>
    </location>
</feature>
<feature type="transmembrane region" description="Helical" evidence="2">
    <location>
        <begin position="106"/>
        <end position="125"/>
    </location>
</feature>
<protein>
    <submittedName>
        <fullName evidence="3">Uncharacterized protein</fullName>
    </submittedName>
</protein>
<dbReference type="RefSeq" id="WP_224192814.1">
    <property type="nucleotide sequence ID" value="NZ_JAIRAU010000023.1"/>
</dbReference>
<evidence type="ECO:0000313" key="3">
    <source>
        <dbReference type="EMBL" id="MBZ5711045.1"/>
    </source>
</evidence>
<keyword evidence="2" id="KW-0812">Transmembrane</keyword>
<proteinExistence type="predicted"/>
<organism evidence="3 4">
    <name type="scientific">Nannocystis pusilla</name>
    <dbReference type="NCBI Taxonomy" id="889268"/>
    <lineage>
        <taxon>Bacteria</taxon>
        <taxon>Pseudomonadati</taxon>
        <taxon>Myxococcota</taxon>
        <taxon>Polyangia</taxon>
        <taxon>Nannocystales</taxon>
        <taxon>Nannocystaceae</taxon>
        <taxon>Nannocystis</taxon>
    </lineage>
</organism>
<name>A0ABS7TS38_9BACT</name>
<reference evidence="3" key="1">
    <citation type="submission" date="2021-08" db="EMBL/GenBank/DDBJ databases">
        <authorList>
            <person name="Stevens D.C."/>
        </authorList>
    </citation>
    <scope>NUCLEOTIDE SEQUENCE</scope>
    <source>
        <strain evidence="3">DSM 53165</strain>
    </source>
</reference>
<keyword evidence="2" id="KW-0472">Membrane</keyword>
<dbReference type="EMBL" id="JAIRAU010000023">
    <property type="protein sequence ID" value="MBZ5711045.1"/>
    <property type="molecule type" value="Genomic_DNA"/>
</dbReference>
<evidence type="ECO:0000256" key="2">
    <source>
        <dbReference type="SAM" id="Phobius"/>
    </source>
</evidence>
<sequence length="184" mass="19803">MTDAHLPAPRSLLDRPQRLGVLPTLWFWNDADRQWLVIPLILAAAVPLTVAVQLLVLRFPALSSPLLLLVVLYPFLLMGLVERHIRRRLADRAALLPANTSPPPPVARAVPVVVGVTCAVLLALATLELRGVMLVAAAAGGSLALALLPHTRRALDRSASATPERTSLPPARESPVRPTPPPER</sequence>
<comment type="caution">
    <text evidence="3">The sequence shown here is derived from an EMBL/GenBank/DDBJ whole genome shotgun (WGS) entry which is preliminary data.</text>
</comment>